<reference evidence="10 11" key="1">
    <citation type="submission" date="2024-11" db="EMBL/GenBank/DDBJ databases">
        <title>Chromosome-level genome assembly of the freshwater bivalve Anodonta woodiana.</title>
        <authorList>
            <person name="Chen X."/>
        </authorList>
    </citation>
    <scope>NUCLEOTIDE SEQUENCE [LARGE SCALE GENOMIC DNA]</scope>
    <source>
        <strain evidence="10">MN2024</strain>
        <tissue evidence="10">Gills</tissue>
    </source>
</reference>
<feature type="binding site" evidence="7">
    <location>
        <position position="163"/>
    </location>
    <ligand>
        <name>Zn(2+)</name>
        <dbReference type="ChEBI" id="CHEBI:29105"/>
        <label>2</label>
    </ligand>
</feature>
<evidence type="ECO:0000256" key="4">
    <source>
        <dbReference type="ARBA" id="ARBA00022771"/>
    </source>
</evidence>
<sequence>MPTSAWSEDESLLPSVTYPDIVNYLVFSPSPYSLEDLKSYKGLDAYNQFVYLHIEQITFDFEMWNEMCAKSKHIFVTAILPELIGKFYSRLPNTNILSASACNSSRSGESETSSCNTNEELWCFCNQVESGRMICCDNDKCKLKWFHYLCLGISCAPRGKWYCPDCRKLSQFQSKRGKKPAK</sequence>
<gene>
    <name evidence="10" type="ORF">ACJMK2_000783</name>
</gene>
<name>A0ABD3XTS0_SINWO</name>
<evidence type="ECO:0000313" key="10">
    <source>
        <dbReference type="EMBL" id="KAL3888415.1"/>
    </source>
</evidence>
<dbReference type="EMBL" id="JBJQND010000001">
    <property type="protein sequence ID" value="KAL3888415.1"/>
    <property type="molecule type" value="Genomic_DNA"/>
</dbReference>
<evidence type="ECO:0000256" key="8">
    <source>
        <dbReference type="PROSITE-ProRule" id="PRU00146"/>
    </source>
</evidence>
<feature type="binding site" evidence="7">
    <location>
        <position position="150"/>
    </location>
    <ligand>
        <name>Zn(2+)</name>
        <dbReference type="ChEBI" id="CHEBI:29105"/>
        <label>1</label>
    </ligand>
</feature>
<keyword evidence="11" id="KW-1185">Reference proteome</keyword>
<evidence type="ECO:0000256" key="2">
    <source>
        <dbReference type="ARBA" id="ARBA00010210"/>
    </source>
</evidence>
<feature type="binding site" evidence="7">
    <location>
        <position position="123"/>
    </location>
    <ligand>
        <name>Zn(2+)</name>
        <dbReference type="ChEBI" id="CHEBI:29105"/>
        <label>1</label>
    </ligand>
</feature>
<dbReference type="GO" id="GO:0005634">
    <property type="term" value="C:nucleus"/>
    <property type="evidence" value="ECO:0007669"/>
    <property type="project" value="UniProtKB-SubCell"/>
</dbReference>
<feature type="binding site" evidence="7">
    <location>
        <position position="136"/>
    </location>
    <ligand>
        <name>Zn(2+)</name>
        <dbReference type="ChEBI" id="CHEBI:29105"/>
        <label>2</label>
    </ligand>
</feature>
<dbReference type="SUPFAM" id="SSF57903">
    <property type="entry name" value="FYVE/PHD zinc finger"/>
    <property type="match status" value="1"/>
</dbReference>
<feature type="binding site" evidence="7">
    <location>
        <position position="166"/>
    </location>
    <ligand>
        <name>Zn(2+)</name>
        <dbReference type="ChEBI" id="CHEBI:29105"/>
        <label>2</label>
    </ligand>
</feature>
<dbReference type="AlphaFoldDB" id="A0ABD3XTS0"/>
<dbReference type="PROSITE" id="PS50016">
    <property type="entry name" value="ZF_PHD_2"/>
    <property type="match status" value="1"/>
</dbReference>
<comment type="subcellular location">
    <subcellularLocation>
        <location evidence="1">Nucleus</location>
    </subcellularLocation>
</comment>
<dbReference type="InterPro" id="IPR019786">
    <property type="entry name" value="Zinc_finger_PHD-type_CS"/>
</dbReference>
<accession>A0ABD3XTS0</accession>
<dbReference type="InterPro" id="IPR019787">
    <property type="entry name" value="Znf_PHD-finger"/>
</dbReference>
<feature type="binding site" evidence="7">
    <location>
        <position position="125"/>
    </location>
    <ligand>
        <name>Zn(2+)</name>
        <dbReference type="ChEBI" id="CHEBI:29105"/>
        <label>1</label>
    </ligand>
</feature>
<evidence type="ECO:0000313" key="11">
    <source>
        <dbReference type="Proteomes" id="UP001634394"/>
    </source>
</evidence>
<dbReference type="InterPro" id="IPR001965">
    <property type="entry name" value="Znf_PHD"/>
</dbReference>
<evidence type="ECO:0000256" key="3">
    <source>
        <dbReference type="ARBA" id="ARBA00022723"/>
    </source>
</evidence>
<evidence type="ECO:0000256" key="6">
    <source>
        <dbReference type="ARBA" id="ARBA00023242"/>
    </source>
</evidence>
<proteinExistence type="inferred from homology"/>
<keyword evidence="3 7" id="KW-0479">Metal-binding</keyword>
<dbReference type="InterPro" id="IPR013083">
    <property type="entry name" value="Znf_RING/FYVE/PHD"/>
</dbReference>
<evidence type="ECO:0000256" key="1">
    <source>
        <dbReference type="ARBA" id="ARBA00004123"/>
    </source>
</evidence>
<keyword evidence="6" id="KW-0539">Nucleus</keyword>
<dbReference type="PROSITE" id="PS01359">
    <property type="entry name" value="ZF_PHD_1"/>
    <property type="match status" value="1"/>
</dbReference>
<dbReference type="InterPro" id="IPR028651">
    <property type="entry name" value="ING_fam"/>
</dbReference>
<dbReference type="SMART" id="SM00249">
    <property type="entry name" value="PHD"/>
    <property type="match status" value="1"/>
</dbReference>
<dbReference type="CDD" id="cd15505">
    <property type="entry name" value="PHD_ING"/>
    <property type="match status" value="1"/>
</dbReference>
<evidence type="ECO:0000256" key="7">
    <source>
        <dbReference type="PIRSR" id="PIRSR628651-51"/>
    </source>
</evidence>
<keyword evidence="4 8" id="KW-0863">Zinc-finger</keyword>
<evidence type="ECO:0000256" key="5">
    <source>
        <dbReference type="ARBA" id="ARBA00022833"/>
    </source>
</evidence>
<protein>
    <recommendedName>
        <fullName evidence="9">PHD-type domain-containing protein</fullName>
    </recommendedName>
</protein>
<dbReference type="InterPro" id="IPR011011">
    <property type="entry name" value="Znf_FYVE_PHD"/>
</dbReference>
<comment type="caution">
    <text evidence="10">The sequence shown here is derived from an EMBL/GenBank/DDBJ whole genome shotgun (WGS) entry which is preliminary data.</text>
</comment>
<organism evidence="10 11">
    <name type="scientific">Sinanodonta woodiana</name>
    <name type="common">Chinese pond mussel</name>
    <name type="synonym">Anodonta woodiana</name>
    <dbReference type="NCBI Taxonomy" id="1069815"/>
    <lineage>
        <taxon>Eukaryota</taxon>
        <taxon>Metazoa</taxon>
        <taxon>Spiralia</taxon>
        <taxon>Lophotrochozoa</taxon>
        <taxon>Mollusca</taxon>
        <taxon>Bivalvia</taxon>
        <taxon>Autobranchia</taxon>
        <taxon>Heteroconchia</taxon>
        <taxon>Palaeoheterodonta</taxon>
        <taxon>Unionida</taxon>
        <taxon>Unionoidea</taxon>
        <taxon>Unionidae</taxon>
        <taxon>Unioninae</taxon>
        <taxon>Sinanodonta</taxon>
    </lineage>
</organism>
<dbReference type="GO" id="GO:0008270">
    <property type="term" value="F:zinc ion binding"/>
    <property type="evidence" value="ECO:0007669"/>
    <property type="project" value="UniProtKB-KW"/>
</dbReference>
<dbReference type="PANTHER" id="PTHR10333">
    <property type="entry name" value="INHIBITOR OF GROWTH PROTEIN"/>
    <property type="match status" value="1"/>
</dbReference>
<evidence type="ECO:0000259" key="9">
    <source>
        <dbReference type="PROSITE" id="PS50016"/>
    </source>
</evidence>
<feature type="binding site" evidence="7">
    <location>
        <position position="147"/>
    </location>
    <ligand>
        <name>Zn(2+)</name>
        <dbReference type="ChEBI" id="CHEBI:29105"/>
        <label>1</label>
    </ligand>
</feature>
<feature type="binding site" evidence="7">
    <location>
        <position position="141"/>
    </location>
    <ligand>
        <name>Zn(2+)</name>
        <dbReference type="ChEBI" id="CHEBI:29105"/>
        <label>2</label>
    </ligand>
</feature>
<feature type="domain" description="PHD-type" evidence="9">
    <location>
        <begin position="120"/>
        <end position="169"/>
    </location>
</feature>
<keyword evidence="5 7" id="KW-0862">Zinc</keyword>
<comment type="similarity">
    <text evidence="2">Belongs to the ING family.</text>
</comment>
<dbReference type="Proteomes" id="UP001634394">
    <property type="component" value="Unassembled WGS sequence"/>
</dbReference>
<dbReference type="Gene3D" id="3.30.40.10">
    <property type="entry name" value="Zinc/RING finger domain, C3HC4 (zinc finger)"/>
    <property type="match status" value="1"/>
</dbReference>